<dbReference type="OrthoDB" id="6020705at2759"/>
<feature type="non-terminal residue" evidence="2">
    <location>
        <position position="50"/>
    </location>
</feature>
<keyword evidence="3" id="KW-1185">Reference proteome</keyword>
<reference evidence="2" key="1">
    <citation type="submission" date="2020-07" db="EMBL/GenBank/DDBJ databases">
        <title>Clarias magur genome sequencing, assembly and annotation.</title>
        <authorList>
            <person name="Kushwaha B."/>
            <person name="Kumar R."/>
            <person name="Das P."/>
            <person name="Joshi C.G."/>
            <person name="Kumar D."/>
            <person name="Nagpure N.S."/>
            <person name="Pandey M."/>
            <person name="Agarwal S."/>
            <person name="Srivastava S."/>
            <person name="Singh M."/>
            <person name="Sahoo L."/>
            <person name="Jayasankar P."/>
            <person name="Meher P.K."/>
            <person name="Koringa P.G."/>
            <person name="Iquebal M.A."/>
            <person name="Das S.P."/>
            <person name="Bit A."/>
            <person name="Patnaik S."/>
            <person name="Patel N."/>
            <person name="Shah T.M."/>
            <person name="Hinsu A."/>
            <person name="Jena J.K."/>
        </authorList>
    </citation>
    <scope>NUCLEOTIDE SEQUENCE</scope>
    <source>
        <strain evidence="2">CIFAMagur01</strain>
        <tissue evidence="2">Testis</tissue>
    </source>
</reference>
<sequence>EKEALDGAVKVFEDWEFRVLEMESSVEEERMEGETEREISREQHAINSTQ</sequence>
<evidence type="ECO:0000256" key="1">
    <source>
        <dbReference type="SAM" id="MobiDB-lite"/>
    </source>
</evidence>
<feature type="region of interest" description="Disordered" evidence="1">
    <location>
        <begin position="26"/>
        <end position="50"/>
    </location>
</feature>
<protein>
    <submittedName>
        <fullName evidence="2">Pleckstrin homology-like domain family B member 3 isoform X2</fullName>
    </submittedName>
</protein>
<proteinExistence type="predicted"/>
<gene>
    <name evidence="2" type="ORF">DAT39_023730</name>
</gene>
<evidence type="ECO:0000313" key="2">
    <source>
        <dbReference type="EMBL" id="KAF5879768.1"/>
    </source>
</evidence>
<dbReference type="AlphaFoldDB" id="A0A8J4TBM6"/>
<name>A0A8J4TBM6_CLAMG</name>
<dbReference type="Proteomes" id="UP000727407">
    <property type="component" value="Unassembled WGS sequence"/>
</dbReference>
<dbReference type="EMBL" id="QNUK01003074">
    <property type="protein sequence ID" value="KAF5879768.1"/>
    <property type="molecule type" value="Genomic_DNA"/>
</dbReference>
<feature type="compositionally biased region" description="Basic and acidic residues" evidence="1">
    <location>
        <begin position="32"/>
        <end position="44"/>
    </location>
</feature>
<comment type="caution">
    <text evidence="2">The sequence shown here is derived from an EMBL/GenBank/DDBJ whole genome shotgun (WGS) entry which is preliminary data.</text>
</comment>
<feature type="non-terminal residue" evidence="2">
    <location>
        <position position="1"/>
    </location>
</feature>
<organism evidence="2 3">
    <name type="scientific">Clarias magur</name>
    <name type="common">Asian catfish</name>
    <name type="synonym">Macropteronotus magur</name>
    <dbReference type="NCBI Taxonomy" id="1594786"/>
    <lineage>
        <taxon>Eukaryota</taxon>
        <taxon>Metazoa</taxon>
        <taxon>Chordata</taxon>
        <taxon>Craniata</taxon>
        <taxon>Vertebrata</taxon>
        <taxon>Euteleostomi</taxon>
        <taxon>Actinopterygii</taxon>
        <taxon>Neopterygii</taxon>
        <taxon>Teleostei</taxon>
        <taxon>Ostariophysi</taxon>
        <taxon>Siluriformes</taxon>
        <taxon>Clariidae</taxon>
        <taxon>Clarias</taxon>
    </lineage>
</organism>
<evidence type="ECO:0000313" key="3">
    <source>
        <dbReference type="Proteomes" id="UP000727407"/>
    </source>
</evidence>
<accession>A0A8J4TBM6</accession>